<dbReference type="Gene3D" id="3.30.750.24">
    <property type="entry name" value="STAS domain"/>
    <property type="match status" value="1"/>
</dbReference>
<reference evidence="2 3" key="1">
    <citation type="submission" date="2020-08" db="EMBL/GenBank/DDBJ databases">
        <title>Sequencing the genomes of 1000 actinobacteria strains.</title>
        <authorList>
            <person name="Klenk H.-P."/>
        </authorList>
    </citation>
    <scope>NUCLEOTIDE SEQUENCE [LARGE SCALE GENOMIC DNA]</scope>
    <source>
        <strain evidence="2 3">DSM 45507</strain>
    </source>
</reference>
<accession>A0A7W9GF84</accession>
<keyword evidence="3" id="KW-1185">Reference proteome</keyword>
<feature type="domain" description="STAS" evidence="1">
    <location>
        <begin position="15"/>
        <end position="115"/>
    </location>
</feature>
<evidence type="ECO:0000313" key="3">
    <source>
        <dbReference type="Proteomes" id="UP000579153"/>
    </source>
</evidence>
<evidence type="ECO:0000313" key="2">
    <source>
        <dbReference type="EMBL" id="MBB5782596.1"/>
    </source>
</evidence>
<dbReference type="SUPFAM" id="SSF52091">
    <property type="entry name" value="SpoIIaa-like"/>
    <property type="match status" value="1"/>
</dbReference>
<gene>
    <name evidence="2" type="ORF">HD596_009352</name>
</gene>
<dbReference type="CDD" id="cd07043">
    <property type="entry name" value="STAS_anti-anti-sigma_factors"/>
    <property type="match status" value="1"/>
</dbReference>
<dbReference type="PROSITE" id="PS50801">
    <property type="entry name" value="STAS"/>
    <property type="match status" value="1"/>
</dbReference>
<dbReference type="InterPro" id="IPR058548">
    <property type="entry name" value="MlaB-like_STAS"/>
</dbReference>
<evidence type="ECO:0000259" key="1">
    <source>
        <dbReference type="PROSITE" id="PS50801"/>
    </source>
</evidence>
<protein>
    <submittedName>
        <fullName evidence="2">Anti-anti-sigma factor</fullName>
    </submittedName>
</protein>
<comment type="caution">
    <text evidence="2">The sequence shown here is derived from an EMBL/GenBank/DDBJ whole genome shotgun (WGS) entry which is preliminary data.</text>
</comment>
<dbReference type="InterPro" id="IPR036513">
    <property type="entry name" value="STAS_dom_sf"/>
</dbReference>
<dbReference type="GO" id="GO:0043856">
    <property type="term" value="F:anti-sigma factor antagonist activity"/>
    <property type="evidence" value="ECO:0007669"/>
    <property type="project" value="TreeGrafter"/>
</dbReference>
<dbReference type="RefSeq" id="WP_185075655.1">
    <property type="nucleotide sequence ID" value="NZ_JACHMB010000001.1"/>
</dbReference>
<proteinExistence type="predicted"/>
<dbReference type="Pfam" id="PF13466">
    <property type="entry name" value="STAS_2"/>
    <property type="match status" value="1"/>
</dbReference>
<name>A0A7W9GF84_9ACTN</name>
<sequence length="115" mass="12627">MNTERANPDLYMDHFQLSEQAMNGAAKVTVSGEIDLAALLPLQELLFGTMNGPSSTTEVDLGNVSFMDASGITALIRADDKARDVGGRLHLSHVPERVFRLLKIFDLDHRFSILA</sequence>
<dbReference type="AlphaFoldDB" id="A0A7W9GF84"/>
<dbReference type="Proteomes" id="UP000579153">
    <property type="component" value="Unassembled WGS sequence"/>
</dbReference>
<dbReference type="PANTHER" id="PTHR33495:SF2">
    <property type="entry name" value="ANTI-SIGMA FACTOR ANTAGONIST TM_1081-RELATED"/>
    <property type="match status" value="1"/>
</dbReference>
<dbReference type="EMBL" id="JACHMB010000001">
    <property type="protein sequence ID" value="MBB5782596.1"/>
    <property type="molecule type" value="Genomic_DNA"/>
</dbReference>
<organism evidence="2 3">
    <name type="scientific">Nonomuraea jabiensis</name>
    <dbReference type="NCBI Taxonomy" id="882448"/>
    <lineage>
        <taxon>Bacteria</taxon>
        <taxon>Bacillati</taxon>
        <taxon>Actinomycetota</taxon>
        <taxon>Actinomycetes</taxon>
        <taxon>Streptosporangiales</taxon>
        <taxon>Streptosporangiaceae</taxon>
        <taxon>Nonomuraea</taxon>
    </lineage>
</organism>
<dbReference type="InterPro" id="IPR002645">
    <property type="entry name" value="STAS_dom"/>
</dbReference>
<dbReference type="PANTHER" id="PTHR33495">
    <property type="entry name" value="ANTI-SIGMA FACTOR ANTAGONIST TM_1081-RELATED-RELATED"/>
    <property type="match status" value="1"/>
</dbReference>